<gene>
    <name evidence="8" type="primary">akr1a1a</name>
    <name evidence="8" type="ORF">CDAR_513221</name>
</gene>
<dbReference type="PROSITE" id="PS00798">
    <property type="entry name" value="ALDOKETO_REDUCTASE_1"/>
    <property type="match status" value="1"/>
</dbReference>
<dbReference type="SUPFAM" id="SSF51430">
    <property type="entry name" value="NAD(P)-linked oxidoreductase"/>
    <property type="match status" value="1"/>
</dbReference>
<dbReference type="InterPro" id="IPR020471">
    <property type="entry name" value="AKR"/>
</dbReference>
<dbReference type="InterPro" id="IPR018170">
    <property type="entry name" value="Aldo/ket_reductase_CS"/>
</dbReference>
<comment type="similarity">
    <text evidence="1">Belongs to the aldo/keto reductase family.</text>
</comment>
<feature type="active site" description="Proton donor" evidence="4">
    <location>
        <position position="74"/>
    </location>
</feature>
<evidence type="ECO:0000313" key="9">
    <source>
        <dbReference type="Proteomes" id="UP001054837"/>
    </source>
</evidence>
<keyword evidence="2" id="KW-0521">NADP</keyword>
<protein>
    <submittedName>
        <fullName evidence="8">Aldo-keto reductase family 1 member A1-A</fullName>
    </submittedName>
</protein>
<evidence type="ECO:0000256" key="4">
    <source>
        <dbReference type="PIRSR" id="PIRSR000097-1"/>
    </source>
</evidence>
<keyword evidence="9" id="KW-1185">Reference proteome</keyword>
<dbReference type="EMBL" id="BPLQ01014056">
    <property type="protein sequence ID" value="GIY76873.1"/>
    <property type="molecule type" value="Genomic_DNA"/>
</dbReference>
<name>A0AAV4W3R3_9ARAC</name>
<evidence type="ECO:0000256" key="3">
    <source>
        <dbReference type="ARBA" id="ARBA00023002"/>
    </source>
</evidence>
<accession>A0AAV4W3R3</accession>
<dbReference type="PRINTS" id="PR00069">
    <property type="entry name" value="ALDKETRDTASE"/>
</dbReference>
<feature type="domain" description="NADP-dependent oxidoreductase" evidence="7">
    <location>
        <begin position="40"/>
        <end position="325"/>
    </location>
</feature>
<dbReference type="AlphaFoldDB" id="A0AAV4W3R3"/>
<evidence type="ECO:0000256" key="5">
    <source>
        <dbReference type="PIRSR" id="PIRSR000097-2"/>
    </source>
</evidence>
<evidence type="ECO:0000256" key="1">
    <source>
        <dbReference type="ARBA" id="ARBA00007905"/>
    </source>
</evidence>
<reference evidence="8 9" key="1">
    <citation type="submission" date="2021-06" db="EMBL/GenBank/DDBJ databases">
        <title>Caerostris darwini draft genome.</title>
        <authorList>
            <person name="Kono N."/>
            <person name="Arakawa K."/>
        </authorList>
    </citation>
    <scope>NUCLEOTIDE SEQUENCE [LARGE SCALE GENOMIC DNA]</scope>
</reference>
<dbReference type="GO" id="GO:0016491">
    <property type="term" value="F:oxidoreductase activity"/>
    <property type="evidence" value="ECO:0007669"/>
    <property type="project" value="UniProtKB-KW"/>
</dbReference>
<evidence type="ECO:0000259" key="7">
    <source>
        <dbReference type="Pfam" id="PF00248"/>
    </source>
</evidence>
<feature type="site" description="Lowers pKa of active site Tyr" evidence="6">
    <location>
        <position position="103"/>
    </location>
</feature>
<dbReference type="PANTHER" id="PTHR11732">
    <property type="entry name" value="ALDO/KETO REDUCTASE"/>
    <property type="match status" value="1"/>
</dbReference>
<dbReference type="Gene3D" id="3.20.20.100">
    <property type="entry name" value="NADP-dependent oxidoreductase domain"/>
    <property type="match status" value="1"/>
</dbReference>
<dbReference type="Proteomes" id="UP001054837">
    <property type="component" value="Unassembled WGS sequence"/>
</dbReference>
<dbReference type="PROSITE" id="PS00062">
    <property type="entry name" value="ALDOKETO_REDUCTASE_2"/>
    <property type="match status" value="1"/>
</dbReference>
<dbReference type="InterPro" id="IPR023210">
    <property type="entry name" value="NADP_OxRdtase_dom"/>
</dbReference>
<feature type="binding site" evidence="5">
    <location>
        <position position="136"/>
    </location>
    <ligand>
        <name>substrate</name>
    </ligand>
</feature>
<dbReference type="FunFam" id="3.20.20.100:FF:000006">
    <property type="entry name" value="Aldo-keto reductase family 1 member A1"/>
    <property type="match status" value="1"/>
</dbReference>
<dbReference type="Pfam" id="PF00248">
    <property type="entry name" value="Aldo_ket_red"/>
    <property type="match status" value="1"/>
</dbReference>
<proteinExistence type="inferred from homology"/>
<evidence type="ECO:0000256" key="2">
    <source>
        <dbReference type="ARBA" id="ARBA00022857"/>
    </source>
</evidence>
<evidence type="ECO:0000313" key="8">
    <source>
        <dbReference type="EMBL" id="GIY76873.1"/>
    </source>
</evidence>
<dbReference type="PIRSF" id="PIRSF000097">
    <property type="entry name" value="AKR"/>
    <property type="match status" value="1"/>
</dbReference>
<comment type="caution">
    <text evidence="8">The sequence shown here is derived from an EMBL/GenBank/DDBJ whole genome shotgun (WGS) entry which is preliminary data.</text>
</comment>
<evidence type="ECO:0000256" key="6">
    <source>
        <dbReference type="PIRSR" id="PIRSR000097-3"/>
    </source>
</evidence>
<keyword evidence="3" id="KW-0560">Oxidoreductase</keyword>
<organism evidence="8 9">
    <name type="scientific">Caerostris darwini</name>
    <dbReference type="NCBI Taxonomy" id="1538125"/>
    <lineage>
        <taxon>Eukaryota</taxon>
        <taxon>Metazoa</taxon>
        <taxon>Ecdysozoa</taxon>
        <taxon>Arthropoda</taxon>
        <taxon>Chelicerata</taxon>
        <taxon>Arachnida</taxon>
        <taxon>Araneae</taxon>
        <taxon>Araneomorphae</taxon>
        <taxon>Entelegynae</taxon>
        <taxon>Araneoidea</taxon>
        <taxon>Araneidae</taxon>
        <taxon>Caerostris</taxon>
    </lineage>
</organism>
<dbReference type="InterPro" id="IPR036812">
    <property type="entry name" value="NAD(P)_OxRdtase_dom_sf"/>
</dbReference>
<sequence length="364" mass="41243">MWSRLLKIKGKIYGIVYSQRGVAFKSGTLKLSSGHSMPTIGLGTAKLDDEETIRKCLTTALDTGYRLFDTAYVYQSEKLIGKVLKDVLDIANLEREELFFTSKLPFNALHPDVVEHFCRLSLASLNTSYLDLYLIHCPVATKHTGNDNEIISFENGCAVTEHINLTDTWKAMESLVGKGLVKSIGLSNFNSKQIQRIYDAANIKPAALQVECHAYLPQYELVDFCKKLDITVTASSPLGTPDFPKFVREVLGIKDFNRPTLLEDDRLKSLAEKYSKTPAQILLRYLVQRGIAVISKSSHPERIQQNIDIFNFTLMDDDMKELKSIASGVRYIPFDFWKGMFCSFSASKNTPNIHFMRPSKVFRW</sequence>